<reference evidence="4 5" key="1">
    <citation type="submission" date="2019-07" db="EMBL/GenBank/DDBJ databases">
        <title>Full genome sequence of Devosia sp. Gsoil 520.</title>
        <authorList>
            <person name="Im W.-T."/>
        </authorList>
    </citation>
    <scope>NUCLEOTIDE SEQUENCE [LARGE SCALE GENOMIC DNA]</scope>
    <source>
        <strain evidence="4 5">Gsoil 520</strain>
    </source>
</reference>
<evidence type="ECO:0000259" key="3">
    <source>
        <dbReference type="Pfam" id="PF01361"/>
    </source>
</evidence>
<organism evidence="4 5">
    <name type="scientific">Devosia ginsengisoli</name>
    <dbReference type="NCBI Taxonomy" id="400770"/>
    <lineage>
        <taxon>Bacteria</taxon>
        <taxon>Pseudomonadati</taxon>
        <taxon>Pseudomonadota</taxon>
        <taxon>Alphaproteobacteria</taxon>
        <taxon>Hyphomicrobiales</taxon>
        <taxon>Devosiaceae</taxon>
        <taxon>Devosia</taxon>
    </lineage>
</organism>
<name>A0A5B8LWF1_9HYPH</name>
<proteinExistence type="predicted"/>
<dbReference type="SUPFAM" id="SSF55331">
    <property type="entry name" value="Tautomerase/MIF"/>
    <property type="match status" value="1"/>
</dbReference>
<dbReference type="AlphaFoldDB" id="A0A5B8LWF1"/>
<keyword evidence="5" id="KW-1185">Reference proteome</keyword>
<dbReference type="InterPro" id="IPR004370">
    <property type="entry name" value="4-OT-like_dom"/>
</dbReference>
<evidence type="ECO:0000313" key="5">
    <source>
        <dbReference type="Proteomes" id="UP000315364"/>
    </source>
</evidence>
<dbReference type="InterPro" id="IPR017284">
    <property type="entry name" value="Tautomerase_PptA"/>
</dbReference>
<dbReference type="KEGG" id="dea:FPZ08_15210"/>
<evidence type="ECO:0000313" key="4">
    <source>
        <dbReference type="EMBL" id="QDZ11974.1"/>
    </source>
</evidence>
<dbReference type="Gene3D" id="3.30.429.10">
    <property type="entry name" value="Macrophage Migration Inhibitory Factor"/>
    <property type="match status" value="1"/>
</dbReference>
<gene>
    <name evidence="4" type="ORF">FPZ08_15210</name>
</gene>
<dbReference type="RefSeq" id="WP_146290790.1">
    <property type="nucleotide sequence ID" value="NZ_CP042304.1"/>
</dbReference>
<dbReference type="GO" id="GO:0016862">
    <property type="term" value="F:intramolecular oxidoreductase activity, interconverting keto- and enol-groups"/>
    <property type="evidence" value="ECO:0007669"/>
    <property type="project" value="InterPro"/>
</dbReference>
<protein>
    <submittedName>
        <fullName evidence="4">4-oxalocrotonate tautomerase</fullName>
    </submittedName>
</protein>
<dbReference type="EMBL" id="CP042304">
    <property type="protein sequence ID" value="QDZ11974.1"/>
    <property type="molecule type" value="Genomic_DNA"/>
</dbReference>
<dbReference type="InterPro" id="IPR014347">
    <property type="entry name" value="Tautomerase/MIF_sf"/>
</dbReference>
<feature type="active site" description="Proton acceptor; via imino nitrogen" evidence="2">
    <location>
        <position position="2"/>
    </location>
</feature>
<dbReference type="PIRSF" id="PIRSF037799">
    <property type="entry name" value="Tautomer_YdcE_prd"/>
    <property type="match status" value="1"/>
</dbReference>
<dbReference type="Proteomes" id="UP000315364">
    <property type="component" value="Chromosome"/>
</dbReference>
<feature type="domain" description="4-oxalocrotonate tautomerase-like" evidence="3">
    <location>
        <begin position="2"/>
        <end position="51"/>
    </location>
</feature>
<evidence type="ECO:0000256" key="1">
    <source>
        <dbReference type="ARBA" id="ARBA00023235"/>
    </source>
</evidence>
<accession>A0A5B8LWF1</accession>
<keyword evidence="1" id="KW-0413">Isomerase</keyword>
<dbReference type="GO" id="GO:0005737">
    <property type="term" value="C:cytoplasm"/>
    <property type="evidence" value="ECO:0007669"/>
    <property type="project" value="InterPro"/>
</dbReference>
<dbReference type="OrthoDB" id="3395834at2"/>
<sequence length="75" mass="8350">MPHVIVKLYPGKSEQQKTELAEAITADVTRILGHGANAVSVGLEEVSPADWPEQVYRRDIVAKPDSIYKQPGYRM</sequence>
<evidence type="ECO:0000256" key="2">
    <source>
        <dbReference type="PIRSR" id="PIRSR037799-1"/>
    </source>
</evidence>
<dbReference type="Pfam" id="PF01361">
    <property type="entry name" value="Tautomerase"/>
    <property type="match status" value="1"/>
</dbReference>